<evidence type="ECO:0000313" key="3">
    <source>
        <dbReference type="EMBL" id="MBC9205408.1"/>
    </source>
</evidence>
<dbReference type="Gene3D" id="2.40.420.20">
    <property type="match status" value="1"/>
</dbReference>
<keyword evidence="4" id="KW-1185">Reference proteome</keyword>
<proteinExistence type="inferred from homology"/>
<dbReference type="PANTHER" id="PTHR30469:SF18">
    <property type="entry name" value="RESISTANCE-NODULATION-CELL DIVISION (RND) EFFLUX MEMBRANE FUSION PROTEIN-RELATED"/>
    <property type="match status" value="1"/>
</dbReference>
<name>A0ABR7RGF2_9PROT</name>
<dbReference type="NCBIfam" id="TIGR01730">
    <property type="entry name" value="RND_mfp"/>
    <property type="match status" value="1"/>
</dbReference>
<protein>
    <submittedName>
        <fullName evidence="3">Efflux RND transporter periplasmic adaptor subunit</fullName>
    </submittedName>
</protein>
<dbReference type="Gene3D" id="1.10.287.470">
    <property type="entry name" value="Helix hairpin bin"/>
    <property type="match status" value="1"/>
</dbReference>
<accession>A0ABR7RGF2</accession>
<keyword evidence="2" id="KW-0175">Coiled coil</keyword>
<dbReference type="RefSeq" id="WP_187782577.1">
    <property type="nucleotide sequence ID" value="NZ_JACTVA010000001.1"/>
</dbReference>
<feature type="coiled-coil region" evidence="2">
    <location>
        <begin position="153"/>
        <end position="180"/>
    </location>
</feature>
<comment type="caution">
    <text evidence="3">The sequence shown here is derived from an EMBL/GenBank/DDBJ whole genome shotgun (WGS) entry which is preliminary data.</text>
</comment>
<evidence type="ECO:0000256" key="1">
    <source>
        <dbReference type="ARBA" id="ARBA00009477"/>
    </source>
</evidence>
<gene>
    <name evidence="3" type="ORF">IBL26_01065</name>
</gene>
<evidence type="ECO:0000256" key="2">
    <source>
        <dbReference type="SAM" id="Coils"/>
    </source>
</evidence>
<dbReference type="EMBL" id="JACTVA010000001">
    <property type="protein sequence ID" value="MBC9205408.1"/>
    <property type="molecule type" value="Genomic_DNA"/>
</dbReference>
<reference evidence="3 4" key="1">
    <citation type="journal article" date="2013" name="Int. J. Syst. Evol. Microbiol.">
        <title>Roseomonas aerophila sp. nov., isolated from air.</title>
        <authorList>
            <person name="Kim S.J."/>
            <person name="Weon H.Y."/>
            <person name="Ahn J.H."/>
            <person name="Hong S.B."/>
            <person name="Seok S.J."/>
            <person name="Whang K.S."/>
            <person name="Kwon S.W."/>
        </authorList>
    </citation>
    <scope>NUCLEOTIDE SEQUENCE [LARGE SCALE GENOMIC DNA]</scope>
    <source>
        <strain evidence="3 4">NBRC 108923</strain>
    </source>
</reference>
<comment type="similarity">
    <text evidence="1">Belongs to the membrane fusion protein (MFP) (TC 8.A.1) family.</text>
</comment>
<dbReference type="SUPFAM" id="SSF111369">
    <property type="entry name" value="HlyD-like secretion proteins"/>
    <property type="match status" value="1"/>
</dbReference>
<sequence>MRKKTLGFALAGVLVALAAGFVTLSGGFGPLPLRAAKPGEASDPRQAPPLVLLATARPAAEEERAFTGSVSARVQSDLAFRVAGKVTARLVDAGQTVRRGDPLARLDEKDLGLALVARRNAVASARATAVQAAADETRYRQLLAQGWVSRQRYEAARAALETARAALAAAEAQAQVASNEADYAVLRADADGVVMQVLAEPGAVVAAGQPVIRLAQAGPREAAVNLPEDLRPPLGTPALATVYGSTAVGSPARLRQLSDAADPASRTYEARFVLEGAAAQAPLGSTVTLRLRAVAATGSVAVPLGALHDDGRRTGVWVLDPAGAVVRFRPVQVRQLGAEEALVEGVAMGEQVAALGAHLLHDGQAIRLATLEASR</sequence>
<organism evidence="3 4">
    <name type="scientific">Teichococcus aerophilus</name>
    <dbReference type="NCBI Taxonomy" id="1224513"/>
    <lineage>
        <taxon>Bacteria</taxon>
        <taxon>Pseudomonadati</taxon>
        <taxon>Pseudomonadota</taxon>
        <taxon>Alphaproteobacteria</taxon>
        <taxon>Acetobacterales</taxon>
        <taxon>Roseomonadaceae</taxon>
        <taxon>Roseomonas</taxon>
    </lineage>
</organism>
<evidence type="ECO:0000313" key="4">
    <source>
        <dbReference type="Proteomes" id="UP000626026"/>
    </source>
</evidence>
<dbReference type="InterPro" id="IPR006143">
    <property type="entry name" value="RND_pump_MFP"/>
</dbReference>
<dbReference type="Gene3D" id="2.40.30.170">
    <property type="match status" value="1"/>
</dbReference>
<dbReference type="Gene3D" id="2.40.50.100">
    <property type="match status" value="1"/>
</dbReference>
<dbReference type="Proteomes" id="UP000626026">
    <property type="component" value="Unassembled WGS sequence"/>
</dbReference>
<dbReference type="PANTHER" id="PTHR30469">
    <property type="entry name" value="MULTIDRUG RESISTANCE PROTEIN MDTA"/>
    <property type="match status" value="1"/>
</dbReference>